<reference evidence="1 2" key="1">
    <citation type="submission" date="2020-08" db="EMBL/GenBank/DDBJ databases">
        <title>Sequencing the genomes of 1000 actinobacteria strains.</title>
        <authorList>
            <person name="Klenk H.-P."/>
        </authorList>
    </citation>
    <scope>NUCLEOTIDE SEQUENCE [LARGE SCALE GENOMIC DNA]</scope>
    <source>
        <strain evidence="1 2">DSM 17294</strain>
    </source>
</reference>
<accession>A0A841DZN2</accession>
<dbReference type="AlphaFoldDB" id="A0A841DZN2"/>
<protein>
    <submittedName>
        <fullName evidence="1">Uncharacterized protein</fullName>
    </submittedName>
</protein>
<organism evidence="1 2">
    <name type="scientific">Kribbella solani</name>
    <dbReference type="NCBI Taxonomy" id="236067"/>
    <lineage>
        <taxon>Bacteria</taxon>
        <taxon>Bacillati</taxon>
        <taxon>Actinomycetota</taxon>
        <taxon>Actinomycetes</taxon>
        <taxon>Propionibacteriales</taxon>
        <taxon>Kribbellaceae</taxon>
        <taxon>Kribbella</taxon>
    </lineage>
</organism>
<name>A0A841DZN2_9ACTN</name>
<evidence type="ECO:0000313" key="1">
    <source>
        <dbReference type="EMBL" id="MBB5982225.1"/>
    </source>
</evidence>
<dbReference type="Proteomes" id="UP000558997">
    <property type="component" value="Unassembled WGS sequence"/>
</dbReference>
<sequence length="57" mass="6480">MNDITRGLERDAAEWPVLRAAQDIDCDGNNPKTGQRCVLGQHRGYHRDETGAEWLDK</sequence>
<dbReference type="EMBL" id="JACHNF010000001">
    <property type="protein sequence ID" value="MBB5982225.1"/>
    <property type="molecule type" value="Genomic_DNA"/>
</dbReference>
<comment type="caution">
    <text evidence="1">The sequence shown here is derived from an EMBL/GenBank/DDBJ whole genome shotgun (WGS) entry which is preliminary data.</text>
</comment>
<evidence type="ECO:0000313" key="2">
    <source>
        <dbReference type="Proteomes" id="UP000558997"/>
    </source>
</evidence>
<gene>
    <name evidence="1" type="ORF">HDA44_005566</name>
</gene>
<proteinExistence type="predicted"/>
<keyword evidence="2" id="KW-1185">Reference proteome</keyword>